<dbReference type="STRING" id="1285928.SAMN04487894_101199"/>
<protein>
    <submittedName>
        <fullName evidence="12">ATP-dependent helicase Lhr and Lhr-like helicase</fullName>
    </submittedName>
</protein>
<dbReference type="InterPro" id="IPR052511">
    <property type="entry name" value="ATP-dep_Helicase"/>
</dbReference>
<dbReference type="GO" id="GO:0006281">
    <property type="term" value="P:DNA repair"/>
    <property type="evidence" value="ECO:0007669"/>
    <property type="project" value="UniProtKB-KW"/>
</dbReference>
<dbReference type="Pfam" id="PF00270">
    <property type="entry name" value="DEAD"/>
    <property type="match status" value="1"/>
</dbReference>
<dbReference type="InterPro" id="IPR001650">
    <property type="entry name" value="Helicase_C-like"/>
</dbReference>
<evidence type="ECO:0000256" key="6">
    <source>
        <dbReference type="ARBA" id="ARBA00023125"/>
    </source>
</evidence>
<proteinExistence type="inferred from homology"/>
<evidence type="ECO:0000256" key="2">
    <source>
        <dbReference type="ARBA" id="ARBA00022763"/>
    </source>
</evidence>
<evidence type="ECO:0000256" key="3">
    <source>
        <dbReference type="ARBA" id="ARBA00022801"/>
    </source>
</evidence>
<accession>A0A1G6IEZ9</accession>
<dbReference type="AlphaFoldDB" id="A0A1G6IEZ9"/>
<dbReference type="SMART" id="SM00490">
    <property type="entry name" value="HELICc"/>
    <property type="match status" value="1"/>
</dbReference>
<evidence type="ECO:0000256" key="9">
    <source>
        <dbReference type="ARBA" id="ARBA00093467"/>
    </source>
</evidence>
<feature type="domain" description="Helicase ATP-binding" evidence="10">
    <location>
        <begin position="123"/>
        <end position="304"/>
    </location>
</feature>
<keyword evidence="8" id="KW-0413">Isomerase</keyword>
<dbReference type="Proteomes" id="UP000198757">
    <property type="component" value="Unassembled WGS sequence"/>
</dbReference>
<keyword evidence="13" id="KW-1185">Reference proteome</keyword>
<dbReference type="PANTHER" id="PTHR47962:SF3">
    <property type="entry name" value="LARGE ATP-DEPENDENT HELICASE-RELATED PROTEIN"/>
    <property type="match status" value="1"/>
</dbReference>
<gene>
    <name evidence="12" type="ORF">SAMN04487894_101199</name>
</gene>
<dbReference type="SUPFAM" id="SSF52540">
    <property type="entry name" value="P-loop containing nucleoside triphosphate hydrolases"/>
    <property type="match status" value="1"/>
</dbReference>
<evidence type="ECO:0000256" key="4">
    <source>
        <dbReference type="ARBA" id="ARBA00022806"/>
    </source>
</evidence>
<dbReference type="PROSITE" id="PS51194">
    <property type="entry name" value="HELICASE_CTER"/>
    <property type="match status" value="1"/>
</dbReference>
<reference evidence="13" key="1">
    <citation type="submission" date="2016-10" db="EMBL/GenBank/DDBJ databases">
        <authorList>
            <person name="Varghese N."/>
            <person name="Submissions S."/>
        </authorList>
    </citation>
    <scope>NUCLEOTIDE SEQUENCE [LARGE SCALE GENOMIC DNA]</scope>
    <source>
        <strain evidence="13">DSM 25811 / CCM 8410 / LMG 26954 / E90</strain>
    </source>
</reference>
<evidence type="ECO:0000259" key="10">
    <source>
        <dbReference type="PROSITE" id="PS51192"/>
    </source>
</evidence>
<dbReference type="InterPro" id="IPR026362">
    <property type="entry name" value="DEXH_lig_assoc"/>
</dbReference>
<evidence type="ECO:0000256" key="8">
    <source>
        <dbReference type="ARBA" id="ARBA00023235"/>
    </source>
</evidence>
<dbReference type="GO" id="GO:0003677">
    <property type="term" value="F:DNA binding"/>
    <property type="evidence" value="ECO:0007669"/>
    <property type="project" value="UniProtKB-KW"/>
</dbReference>
<comment type="similarity">
    <text evidence="9">Belongs to the Lhr helicase family. Lhr-Core subfamily.</text>
</comment>
<evidence type="ECO:0000256" key="1">
    <source>
        <dbReference type="ARBA" id="ARBA00022741"/>
    </source>
</evidence>
<dbReference type="EMBL" id="FMZO01000001">
    <property type="protein sequence ID" value="SDC05028.1"/>
    <property type="molecule type" value="Genomic_DNA"/>
</dbReference>
<feature type="domain" description="Helicase C-terminal" evidence="11">
    <location>
        <begin position="337"/>
        <end position="491"/>
    </location>
</feature>
<sequence>MKQAALLFVLCKYILRADDGIPEVFETVANLPDVPNTGDIHCYNENIGLQNLDAFVLPTMRNRIFIVNFTCFVLSLKIENTWGVLLKKDRNVARFEGSAGYRIIDEWMQRVSRRPFHFQKETWKQFENGRSGLVIAPTGFGKTFSVFLALVIHYLNHPGAYGPGLKLLWVTPLRSLAKDLGRAMKTALEEIGLDWEVGVRNGDTPAAERQRQKKKMPEVMIITPESLHLLFAQKNNTALFTSLQCIAVDEWHELLGSKRGVLTELAIARLKGVAPGLRVWGISATIGNVDEALEALLPGTSGSRVKIQAKEQKKTSILSIIPDHIGELPWAGHLGTRLAARLLPVIEKSNTTLIFTNTRGQSELWYQVLLSAAPDLAGQLALHHGSVDAELRAWIEDRLHTGQLKVVICTSSLDLGVDFKPVDTVIQIGSPKGVARFLQRAGRSGHSPFETSRIYFLPTHSLELVEAAALKEAAREKIIEDRVPLVFTFDVLVQYLVTLAVGEGFREKELFEEVKQTYCFRELAPEEWQWLLRFVTRGGEVLHAYDEFQKVVVEEGVYRVKSRKIAMMHRMNLGVIVSDPMLKVKYLSGGYIGMVEEYFVARLLPGDTFGLAGKVVEFVMIKDMTVLVRHSKAKRAITPSWMGGRLPLSSNLSALLRHKYTDALNPGTRDRELKALYPLFVQQQQVSHVPREDEFLIELIETKDGHHIYMYPFEGRLVHEVMAALVAYRFSRIQPITFSMAMNDYGFELLSDQPLKFTREQLDTVFSTENLTADISKSINAAEMAGRKFRDISVIAGLVMRNYAGQLKNNKNLQSSSGLIFRIFEQYDPENLLLRQAFDEVFYQQLEEPRLMAALQRILRSKIVIIRAAAFTPLSFPIKVDSLRQNLSSEELDTQIRRMQEEAGYKSKGKNAGNR</sequence>
<keyword evidence="7" id="KW-0234">DNA repair</keyword>
<evidence type="ECO:0000256" key="7">
    <source>
        <dbReference type="ARBA" id="ARBA00023204"/>
    </source>
</evidence>
<dbReference type="InterPro" id="IPR011545">
    <property type="entry name" value="DEAD/DEAH_box_helicase_dom"/>
</dbReference>
<dbReference type="InterPro" id="IPR045628">
    <property type="entry name" value="Lhr_WH_dom"/>
</dbReference>
<keyword evidence="5" id="KW-0067">ATP-binding</keyword>
<dbReference type="InterPro" id="IPR027417">
    <property type="entry name" value="P-loop_NTPase"/>
</dbReference>
<dbReference type="InterPro" id="IPR013701">
    <property type="entry name" value="Lhr-like_DEAD/DEAH_assoc"/>
</dbReference>
<evidence type="ECO:0000313" key="13">
    <source>
        <dbReference type="Proteomes" id="UP000198757"/>
    </source>
</evidence>
<organism evidence="12 13">
    <name type="scientific">Niabella drilacis (strain DSM 25811 / CCM 8410 / CCUG 62505 / LMG 26954 / E90)</name>
    <dbReference type="NCBI Taxonomy" id="1285928"/>
    <lineage>
        <taxon>Bacteria</taxon>
        <taxon>Pseudomonadati</taxon>
        <taxon>Bacteroidota</taxon>
        <taxon>Chitinophagia</taxon>
        <taxon>Chitinophagales</taxon>
        <taxon>Chitinophagaceae</taxon>
        <taxon>Niabella</taxon>
    </lineage>
</organism>
<dbReference type="GO" id="GO:0004386">
    <property type="term" value="F:helicase activity"/>
    <property type="evidence" value="ECO:0007669"/>
    <property type="project" value="UniProtKB-KW"/>
</dbReference>
<dbReference type="InterPro" id="IPR014001">
    <property type="entry name" value="Helicase_ATP-bd"/>
</dbReference>
<dbReference type="InterPro" id="IPR017170">
    <property type="entry name" value="Lhr-like"/>
</dbReference>
<evidence type="ECO:0000259" key="11">
    <source>
        <dbReference type="PROSITE" id="PS51194"/>
    </source>
</evidence>
<keyword evidence="4 12" id="KW-0347">Helicase</keyword>
<dbReference type="SMART" id="SM00487">
    <property type="entry name" value="DEXDc"/>
    <property type="match status" value="1"/>
</dbReference>
<dbReference type="Pfam" id="PF00271">
    <property type="entry name" value="Helicase_C"/>
    <property type="match status" value="1"/>
</dbReference>
<dbReference type="PROSITE" id="PS51192">
    <property type="entry name" value="HELICASE_ATP_BIND_1"/>
    <property type="match status" value="1"/>
</dbReference>
<dbReference type="PIRSF" id="PIRSF037307">
    <property type="entry name" value="Lhr-like_helic_prd"/>
    <property type="match status" value="1"/>
</dbReference>
<keyword evidence="6" id="KW-0238">DNA-binding</keyword>
<name>A0A1G6IEZ9_NIADE</name>
<dbReference type="GO" id="GO:0016887">
    <property type="term" value="F:ATP hydrolysis activity"/>
    <property type="evidence" value="ECO:0007669"/>
    <property type="project" value="TreeGrafter"/>
</dbReference>
<dbReference type="Pfam" id="PF19306">
    <property type="entry name" value="WHD_Lhr"/>
    <property type="match status" value="1"/>
</dbReference>
<dbReference type="Pfam" id="PF08494">
    <property type="entry name" value="DEAD_assoc"/>
    <property type="match status" value="1"/>
</dbReference>
<dbReference type="NCBIfam" id="TIGR04121">
    <property type="entry name" value="DEXH_lig_assoc"/>
    <property type="match status" value="1"/>
</dbReference>
<dbReference type="PANTHER" id="PTHR47962">
    <property type="entry name" value="ATP-DEPENDENT HELICASE LHR-RELATED-RELATED"/>
    <property type="match status" value="1"/>
</dbReference>
<dbReference type="GO" id="GO:0005524">
    <property type="term" value="F:ATP binding"/>
    <property type="evidence" value="ECO:0007669"/>
    <property type="project" value="UniProtKB-KW"/>
</dbReference>
<keyword evidence="1" id="KW-0547">Nucleotide-binding</keyword>
<keyword evidence="3" id="KW-0378">Hydrolase</keyword>
<evidence type="ECO:0000256" key="5">
    <source>
        <dbReference type="ARBA" id="ARBA00022840"/>
    </source>
</evidence>
<dbReference type="CDD" id="cd17922">
    <property type="entry name" value="DEXHc_LHR-like"/>
    <property type="match status" value="1"/>
</dbReference>
<evidence type="ECO:0000313" key="12">
    <source>
        <dbReference type="EMBL" id="SDC05028.1"/>
    </source>
</evidence>
<dbReference type="CDD" id="cd18796">
    <property type="entry name" value="SF2_C_LHR"/>
    <property type="match status" value="1"/>
</dbReference>
<keyword evidence="2" id="KW-0227">DNA damage</keyword>
<dbReference type="Gene3D" id="3.40.50.300">
    <property type="entry name" value="P-loop containing nucleotide triphosphate hydrolases"/>
    <property type="match status" value="2"/>
</dbReference>